<proteinExistence type="predicted"/>
<evidence type="ECO:0000313" key="3">
    <source>
        <dbReference type="Proteomes" id="UP000523079"/>
    </source>
</evidence>
<dbReference type="EMBL" id="JACGWT010000003">
    <property type="protein sequence ID" value="MBA8794686.1"/>
    <property type="molecule type" value="Genomic_DNA"/>
</dbReference>
<dbReference type="AlphaFoldDB" id="A0A7W3P648"/>
<comment type="caution">
    <text evidence="2">The sequence shown here is derived from an EMBL/GenBank/DDBJ whole genome shotgun (WGS) entry which is preliminary data.</text>
</comment>
<reference evidence="2 3" key="1">
    <citation type="submission" date="2020-07" db="EMBL/GenBank/DDBJ databases">
        <title>Sequencing the genomes of 1000 actinobacteria strains.</title>
        <authorList>
            <person name="Klenk H.-P."/>
        </authorList>
    </citation>
    <scope>NUCLEOTIDE SEQUENCE [LARGE SCALE GENOMIC DNA]</scope>
    <source>
        <strain evidence="2 3">DSM 100723</strain>
    </source>
</reference>
<dbReference type="InterPro" id="IPR032830">
    <property type="entry name" value="XPB/Ssl2_N"/>
</dbReference>
<feature type="domain" description="Helicase XPB/Ssl2 N-terminal" evidence="1">
    <location>
        <begin position="474"/>
        <end position="594"/>
    </location>
</feature>
<accession>A0A7W3P648</accession>
<gene>
    <name evidence="2" type="ORF">FHX74_002305</name>
</gene>
<evidence type="ECO:0000313" key="2">
    <source>
        <dbReference type="EMBL" id="MBA8794686.1"/>
    </source>
</evidence>
<organism evidence="2 3">
    <name type="scientific">Microlunatus kandeliicorticis</name>
    <dbReference type="NCBI Taxonomy" id="1759536"/>
    <lineage>
        <taxon>Bacteria</taxon>
        <taxon>Bacillati</taxon>
        <taxon>Actinomycetota</taxon>
        <taxon>Actinomycetes</taxon>
        <taxon>Propionibacteriales</taxon>
        <taxon>Propionibacteriaceae</taxon>
        <taxon>Microlunatus</taxon>
    </lineage>
</organism>
<dbReference type="Pfam" id="PF13625">
    <property type="entry name" value="Helicase_C_3"/>
    <property type="match status" value="1"/>
</dbReference>
<dbReference type="RefSeq" id="WP_182560225.1">
    <property type="nucleotide sequence ID" value="NZ_JACGWT010000003.1"/>
</dbReference>
<evidence type="ECO:0000259" key="1">
    <source>
        <dbReference type="Pfam" id="PF13625"/>
    </source>
</evidence>
<dbReference type="Proteomes" id="UP000523079">
    <property type="component" value="Unassembled WGS sequence"/>
</dbReference>
<protein>
    <recommendedName>
        <fullName evidence="1">Helicase XPB/Ssl2 N-terminal domain-containing protein</fullName>
    </recommendedName>
</protein>
<sequence length="740" mass="78894">MTRTGSSASATPRSLGEAVRGLDRDGLVALLRARPDLSYPLPRDLTELATQAATSPSVRRAVDRLDAWQRHVLEALACGDDPCTLDDLLPLLAGPGVTRAAVAAAVDALRTRALLWGPDDGLRLVRAVREHLGAYPGGLAPPSSRPLPEAEIAAEIEAAGVEAAAVLRRLQWGPPTGAVRDAERAVSVAQARTPVERLLARRLLRPQGPDTVVLPREVALHLRARDGGGLLAEHPPAPTPPVLSAEQRDVARTDRAATGAALAALHDVDVVVQAVAEQTLSLLRDGRLATRDLTTVARLLAAEADYATFAIELAAAADLIEGRPGLRLQATTVYDRWAAADAPTRWRRLADAWLGADRYFLAAAADGGRPLGPEAGSSRARETRALVLDCVATLPPGSLVDVDPVVELARWRRPALARPERLLRQVVEWTWREAEWLGLSALGATSTHWSLLARRQPLTDALAGLFPDPIREIVIQSDLTAVAPGPLAHDVATDLRLMADEESRGGGAVYRFGPTSIRRAFDAGWAAQQLHAWLAEHSVTPVPQPLSYLVDDVARQHGSIRVGPAEAVLRIEDPAQQASLLGHPEAGALRLRVLAPGVLASGAPPEEVVRLLQRIGLTPIAEDDDGRVLSARPPERAVLRREQAPRLPEPEEVADAVLAADARRGSVPEPDTAGALELLTDAARAGRPVRIGWVDPDGDRTERVLDGLSLSPGLVRATDPATDETVSIPLARISVVRPTD</sequence>
<name>A0A7W3P648_9ACTN</name>
<keyword evidence="3" id="KW-1185">Reference proteome</keyword>